<feature type="transmembrane region" description="Helical" evidence="1">
    <location>
        <begin position="184"/>
        <end position="207"/>
    </location>
</feature>
<feature type="signal peptide" evidence="2">
    <location>
        <begin position="1"/>
        <end position="27"/>
    </location>
</feature>
<proteinExistence type="predicted"/>
<keyword evidence="1" id="KW-0812">Transmembrane</keyword>
<keyword evidence="2" id="KW-0732">Signal</keyword>
<evidence type="ECO:0000256" key="2">
    <source>
        <dbReference type="SAM" id="SignalP"/>
    </source>
</evidence>
<feature type="transmembrane region" description="Helical" evidence="1">
    <location>
        <begin position="158"/>
        <end position="178"/>
    </location>
</feature>
<evidence type="ECO:0000256" key="1">
    <source>
        <dbReference type="SAM" id="Phobius"/>
    </source>
</evidence>
<organism evidence="3">
    <name type="scientific">uncultured Eubacteriales bacterium</name>
    <dbReference type="NCBI Taxonomy" id="172733"/>
    <lineage>
        <taxon>Bacteria</taxon>
        <taxon>Bacillati</taxon>
        <taxon>Bacillota</taxon>
        <taxon>Clostridia</taxon>
        <taxon>Eubacteriales</taxon>
        <taxon>environmental samples</taxon>
    </lineage>
</organism>
<accession>A0A212K6B6</accession>
<protein>
    <submittedName>
        <fullName evidence="3">Uncharacterized protein</fullName>
    </submittedName>
</protein>
<keyword evidence="1" id="KW-0472">Membrane</keyword>
<feature type="transmembrane region" description="Helical" evidence="1">
    <location>
        <begin position="121"/>
        <end position="146"/>
    </location>
</feature>
<sequence>MSRKALVSLLCALLLALALAVPASANAAAPNPVLTIKLKNAPTGTYTVVLIDEGGEEYVRSDVPEPGVWTFSGMALPRSFCVAITADEGRNVGPLFQRDAYYTTLVYDCAAAKITYTTPVWLAYLVQFLCTCIPTLLIEGAVLILFRFDWRKNWKLFLAVNLITQILLTAAMAGHYIAQGERAYPGLLLIFAEIPVFLAETLVYGKWLKGHTRIRREAYGLTANLASLLFGLAANSAVFSLLQRL</sequence>
<keyword evidence="1" id="KW-1133">Transmembrane helix</keyword>
<reference evidence="3" key="1">
    <citation type="submission" date="2016-04" db="EMBL/GenBank/DDBJ databases">
        <authorList>
            <person name="Evans L.H."/>
            <person name="Alamgir A."/>
            <person name="Owens N."/>
            <person name="Weber N.D."/>
            <person name="Virtaneva K."/>
            <person name="Barbian K."/>
            <person name="Babar A."/>
            <person name="Rosenke K."/>
        </authorList>
    </citation>
    <scope>NUCLEOTIDE SEQUENCE</scope>
    <source>
        <strain evidence="3">86</strain>
    </source>
</reference>
<gene>
    <name evidence="3" type="ORF">KL86CLO1_12279</name>
</gene>
<dbReference type="AlphaFoldDB" id="A0A212K6B6"/>
<dbReference type="EMBL" id="FLUN01000001">
    <property type="protein sequence ID" value="SBW07263.1"/>
    <property type="molecule type" value="Genomic_DNA"/>
</dbReference>
<feature type="transmembrane region" description="Helical" evidence="1">
    <location>
        <begin position="219"/>
        <end position="242"/>
    </location>
</feature>
<name>A0A212K6B6_9FIRM</name>
<evidence type="ECO:0000313" key="3">
    <source>
        <dbReference type="EMBL" id="SBW07263.1"/>
    </source>
</evidence>
<feature type="chain" id="PRO_5011967731" evidence="2">
    <location>
        <begin position="28"/>
        <end position="245"/>
    </location>
</feature>